<keyword evidence="4" id="KW-0378">Hydrolase</keyword>
<evidence type="ECO:0000256" key="3">
    <source>
        <dbReference type="ARBA" id="ARBA00022729"/>
    </source>
</evidence>
<evidence type="ECO:0000313" key="10">
    <source>
        <dbReference type="EMBL" id="AAA74430.1"/>
    </source>
</evidence>
<dbReference type="Pfam" id="PF08246">
    <property type="entry name" value="Inhibitor_I29"/>
    <property type="match status" value="1"/>
</dbReference>
<evidence type="ECO:0000256" key="2">
    <source>
        <dbReference type="ARBA" id="ARBA00022670"/>
    </source>
</evidence>
<dbReference type="SMART" id="SM00848">
    <property type="entry name" value="Inhibitor_I29"/>
    <property type="match status" value="1"/>
</dbReference>
<dbReference type="InterPro" id="IPR013201">
    <property type="entry name" value="Prot_inhib_I29"/>
</dbReference>
<dbReference type="InterPro" id="IPR025661">
    <property type="entry name" value="Pept_asp_AS"/>
</dbReference>
<evidence type="ECO:0000256" key="5">
    <source>
        <dbReference type="ARBA" id="ARBA00022807"/>
    </source>
</evidence>
<sequence>MAYNKCNTLLLVSLALLAMIVGLSEGIDFTDKDLESDETLWDLYERWRSVYTSARSFGEKQNRFHVFKENVKYINEVNKMDKPYKLRLNQFGDLTPSEFARTYANSKIIEGTRNESGGFMYENVEVPRSIDWRVKGAVTPVKNQGRCGGCWAFSAAAAVEGINQITTGQLISLSEQQLIDCDTQNSGCRGGTMGRAFEYIKQRGGITSEANYPYKAQAGMCKNNLIQRPTVSIDGYYNIRRSEDAVLKILAHQPVSVAVDATTWSSLDWMFYFQGVFTGPCGTKLNHGVTAVGYGTTNDGYDYWIIKNSWGETWGERGYMRMLRGVSPYGLCGIAMQASFPIKRVSAGKAKFEPKRLIDLLVYVLNA</sequence>
<dbReference type="Pfam" id="PF00112">
    <property type="entry name" value="Peptidase_C1"/>
    <property type="match status" value="1"/>
</dbReference>
<keyword evidence="3 7" id="KW-0732">Signal</keyword>
<dbReference type="PROSITE" id="PS00139">
    <property type="entry name" value="THIOL_PROTEASE_CYS"/>
    <property type="match status" value="1"/>
</dbReference>
<dbReference type="InterPro" id="IPR000668">
    <property type="entry name" value="Peptidase_C1A_C"/>
</dbReference>
<dbReference type="MEROPS" id="I29.003"/>
<dbReference type="PIR" id="T12382">
    <property type="entry name" value="T12382"/>
</dbReference>
<accession>Q40261</accession>
<proteinExistence type="evidence at transcript level"/>
<evidence type="ECO:0000259" key="8">
    <source>
        <dbReference type="SMART" id="SM00645"/>
    </source>
</evidence>
<gene>
    <name evidence="10" type="primary">Sep1</name>
</gene>
<dbReference type="InterPro" id="IPR038765">
    <property type="entry name" value="Papain-like_cys_pep_sf"/>
</dbReference>
<keyword evidence="6" id="KW-1015">Disulfide bond</keyword>
<evidence type="ECO:0000256" key="7">
    <source>
        <dbReference type="SAM" id="SignalP"/>
    </source>
</evidence>
<dbReference type="GO" id="GO:0008234">
    <property type="term" value="F:cysteine-type peptidase activity"/>
    <property type="evidence" value="ECO:0007669"/>
    <property type="project" value="UniProtKB-KW"/>
</dbReference>
<dbReference type="InterPro" id="IPR025660">
    <property type="entry name" value="Pept_his_AS"/>
</dbReference>
<protein>
    <submittedName>
        <fullName evidence="10">Cysteine proteinase</fullName>
    </submittedName>
</protein>
<dbReference type="Gene3D" id="3.90.70.10">
    <property type="entry name" value="Cysteine proteinases"/>
    <property type="match status" value="1"/>
</dbReference>
<dbReference type="PANTHER" id="PTHR12411">
    <property type="entry name" value="CYSTEINE PROTEASE FAMILY C1-RELATED"/>
    <property type="match status" value="1"/>
</dbReference>
<dbReference type="PRINTS" id="PR00705">
    <property type="entry name" value="PAPAIN"/>
</dbReference>
<dbReference type="GO" id="GO:0006508">
    <property type="term" value="P:proteolysis"/>
    <property type="evidence" value="ECO:0007669"/>
    <property type="project" value="UniProtKB-KW"/>
</dbReference>
<evidence type="ECO:0000256" key="1">
    <source>
        <dbReference type="ARBA" id="ARBA00008455"/>
    </source>
</evidence>
<dbReference type="SMART" id="SM00645">
    <property type="entry name" value="Pept_C1"/>
    <property type="match status" value="1"/>
</dbReference>
<feature type="domain" description="Cathepsin propeptide inhibitor" evidence="9">
    <location>
        <begin position="44"/>
        <end position="99"/>
    </location>
</feature>
<dbReference type="InterPro" id="IPR039417">
    <property type="entry name" value="Peptidase_C1A_papain-like"/>
</dbReference>
<keyword evidence="2" id="KW-0645">Protease</keyword>
<dbReference type="FunFam" id="3.90.70.10:FF:000023">
    <property type="entry name" value="Senescence-specific cysteine protease SAG39"/>
    <property type="match status" value="1"/>
</dbReference>
<organism evidence="10">
    <name type="scientific">Mesembryanthemum crystallinum</name>
    <name type="common">Common ice plant</name>
    <name type="synonym">Cryophytum crystallinum</name>
    <dbReference type="NCBI Taxonomy" id="3544"/>
    <lineage>
        <taxon>Eukaryota</taxon>
        <taxon>Viridiplantae</taxon>
        <taxon>Streptophyta</taxon>
        <taxon>Embryophyta</taxon>
        <taxon>Tracheophyta</taxon>
        <taxon>Spermatophyta</taxon>
        <taxon>Magnoliopsida</taxon>
        <taxon>eudicotyledons</taxon>
        <taxon>Gunneridae</taxon>
        <taxon>Pentapetalae</taxon>
        <taxon>Caryophyllales</taxon>
        <taxon>Aizoaceae</taxon>
        <taxon>Mesembryanthemum</taxon>
        <taxon>Mesembryanthemum subgen. Cryophytum</taxon>
    </lineage>
</organism>
<name>Q40261_MESCR</name>
<comment type="similarity">
    <text evidence="1">Belongs to the peptidase C1 family.</text>
</comment>
<dbReference type="PROSITE" id="PS00640">
    <property type="entry name" value="THIOL_PROTEASE_ASN"/>
    <property type="match status" value="1"/>
</dbReference>
<reference evidence="10" key="2">
    <citation type="journal article" date="1998" name="Plant Sci.">
        <title>Induction of a cysteine protease cDNA from Mesembryanthemum crystallinum leaves by environmental stress and plant growth regulators.</title>
        <authorList>
            <person name="Firsthoefel N.R."/>
            <person name="Cushman M.A.F."/>
            <person name="Ostrem J.A."/>
            <person name="Cushman J.C."/>
        </authorList>
    </citation>
    <scope>NUCLEOTIDE SEQUENCE</scope>
    <source>
        <tissue evidence="10">Leaves</tissue>
    </source>
</reference>
<dbReference type="InterPro" id="IPR000169">
    <property type="entry name" value="Pept_cys_AS"/>
</dbReference>
<reference evidence="10" key="1">
    <citation type="submission" date="1995-06" db="EMBL/GenBank/DDBJ databases">
        <title>A Novel Sulfhydryl endopeptidase is Induced by Environmental Stress and Plant Growth Regulators in the Common Ice Plant, Mesembryanthemum crystallinum.</title>
        <authorList>
            <person name="Forsthoefel N.R."/>
            <person name="Cushman J.C."/>
        </authorList>
    </citation>
    <scope>NUCLEOTIDE SEQUENCE</scope>
    <source>
        <tissue evidence="10">Leaves</tissue>
    </source>
</reference>
<feature type="chain" id="PRO_5018738525" evidence="7">
    <location>
        <begin position="27"/>
        <end position="367"/>
    </location>
</feature>
<keyword evidence="5" id="KW-0788">Thiol protease</keyword>
<dbReference type="AlphaFoldDB" id="Q40261"/>
<dbReference type="SUPFAM" id="SSF54001">
    <property type="entry name" value="Cysteine proteinases"/>
    <property type="match status" value="1"/>
</dbReference>
<feature type="domain" description="Peptidase C1A papain C-terminal" evidence="8">
    <location>
        <begin position="126"/>
        <end position="342"/>
    </location>
</feature>
<dbReference type="EMBL" id="U30322">
    <property type="protein sequence ID" value="AAA74430.1"/>
    <property type="molecule type" value="mRNA"/>
</dbReference>
<dbReference type="CDD" id="cd02248">
    <property type="entry name" value="Peptidase_C1A"/>
    <property type="match status" value="1"/>
</dbReference>
<dbReference type="PROSITE" id="PS00639">
    <property type="entry name" value="THIOL_PROTEASE_HIS"/>
    <property type="match status" value="1"/>
</dbReference>
<dbReference type="InterPro" id="IPR013128">
    <property type="entry name" value="Peptidase_C1A"/>
</dbReference>
<evidence type="ECO:0000259" key="9">
    <source>
        <dbReference type="SMART" id="SM00848"/>
    </source>
</evidence>
<evidence type="ECO:0000256" key="6">
    <source>
        <dbReference type="ARBA" id="ARBA00023157"/>
    </source>
</evidence>
<feature type="signal peptide" evidence="7">
    <location>
        <begin position="1"/>
        <end position="26"/>
    </location>
</feature>
<evidence type="ECO:0000256" key="4">
    <source>
        <dbReference type="ARBA" id="ARBA00022801"/>
    </source>
</evidence>